<keyword evidence="1" id="KW-0812">Transmembrane</keyword>
<proteinExistence type="predicted"/>
<dbReference type="AlphaFoldDB" id="A0A239NYY6"/>
<evidence type="ECO:0000256" key="1">
    <source>
        <dbReference type="SAM" id="Phobius"/>
    </source>
</evidence>
<protein>
    <submittedName>
        <fullName evidence="2">Uncharacterized protein</fullName>
    </submittedName>
</protein>
<evidence type="ECO:0000313" key="3">
    <source>
        <dbReference type="Proteomes" id="UP000198362"/>
    </source>
</evidence>
<feature type="transmembrane region" description="Helical" evidence="1">
    <location>
        <begin position="45"/>
        <end position="63"/>
    </location>
</feature>
<keyword evidence="1" id="KW-0472">Membrane</keyword>
<dbReference type="InterPro" id="IPR021257">
    <property type="entry name" value="DUF2809"/>
</dbReference>
<gene>
    <name evidence="2" type="ORF">SAMN05421812_111228</name>
</gene>
<keyword evidence="1" id="KW-1133">Transmembrane helix</keyword>
<keyword evidence="3" id="KW-1185">Reference proteome</keyword>
<sequence length="82" mass="9092">MAGAVAWGWCWATELFQLTGIPADLSARSLLSRMALGVRFDLVDLFWYPAGIVPLVALHWFLARRSREDGRPGSEAWTSKAA</sequence>
<organism evidence="2 3">
    <name type="scientific">Asanoa hainanensis</name>
    <dbReference type="NCBI Taxonomy" id="560556"/>
    <lineage>
        <taxon>Bacteria</taxon>
        <taxon>Bacillati</taxon>
        <taxon>Actinomycetota</taxon>
        <taxon>Actinomycetes</taxon>
        <taxon>Micromonosporales</taxon>
        <taxon>Micromonosporaceae</taxon>
        <taxon>Asanoa</taxon>
    </lineage>
</organism>
<dbReference type="Pfam" id="PF10990">
    <property type="entry name" value="DUF2809"/>
    <property type="match status" value="1"/>
</dbReference>
<reference evidence="2 3" key="1">
    <citation type="submission" date="2017-06" db="EMBL/GenBank/DDBJ databases">
        <authorList>
            <person name="Kim H.J."/>
            <person name="Triplett B.A."/>
        </authorList>
    </citation>
    <scope>NUCLEOTIDE SEQUENCE [LARGE SCALE GENOMIC DNA]</scope>
    <source>
        <strain evidence="2 3">CGMCC 4.5593</strain>
    </source>
</reference>
<evidence type="ECO:0000313" key="2">
    <source>
        <dbReference type="EMBL" id="SNT59638.1"/>
    </source>
</evidence>
<accession>A0A239NYY6</accession>
<name>A0A239NYY6_9ACTN</name>
<dbReference type="Proteomes" id="UP000198362">
    <property type="component" value="Unassembled WGS sequence"/>
</dbReference>
<dbReference type="EMBL" id="FZPH01000011">
    <property type="protein sequence ID" value="SNT59638.1"/>
    <property type="molecule type" value="Genomic_DNA"/>
</dbReference>